<name>A0A0D1BR54_CLOBO</name>
<proteinExistence type="inferred from homology"/>
<sequence length="230" mass="25580">MELLKVKDLCKSYGKGEIKVNALKNINLTINQGEFVAIVGPSGSGKSTLLHLLGGVDKPTSGKVVLEGTNIYSLKENELAILRRRKIGFIFQFYNLIPVLTAEENMEMPVLLDNKKPDKKYMEELLDILGLRERKNHLPSQLSGGQQQRVSIGRALANKPSIILADEPTGNLDSKNSKEIIELLRYSVKKYNQTLVLITHDLNIAKMADRVITIADGEVKGDEVTKVEKL</sequence>
<dbReference type="SMART" id="SM00382">
    <property type="entry name" value="AAA"/>
    <property type="match status" value="1"/>
</dbReference>
<reference evidence="6 7" key="1">
    <citation type="submission" date="2014-06" db="EMBL/GenBank/DDBJ databases">
        <title>Genome characterization of distinct group I Clostridium botulinum lineages.</title>
        <authorList>
            <person name="Giordani F."/>
            <person name="Anselmo A."/>
            <person name="Fillo S."/>
            <person name="Palozzi A.M."/>
            <person name="Fortunato A."/>
            <person name="Gentile B."/>
            <person name="Ciammaruconi A."/>
            <person name="Anniballi F."/>
            <person name="De Medici D."/>
            <person name="Lista F."/>
        </authorList>
    </citation>
    <scope>NUCLEOTIDE SEQUENCE [LARGE SCALE GENOMIC DNA]</scope>
    <source>
        <strain evidence="6 7">B2 450</strain>
    </source>
</reference>
<dbReference type="Pfam" id="PF00005">
    <property type="entry name" value="ABC_tran"/>
    <property type="match status" value="1"/>
</dbReference>
<keyword evidence="3" id="KW-0547">Nucleotide-binding</keyword>
<dbReference type="HOGENOM" id="CLU_000604_1_22_9"/>
<evidence type="ECO:0000259" key="5">
    <source>
        <dbReference type="PROSITE" id="PS50893"/>
    </source>
</evidence>
<evidence type="ECO:0000313" key="7">
    <source>
        <dbReference type="Proteomes" id="UP000032250"/>
    </source>
</evidence>
<evidence type="ECO:0000256" key="4">
    <source>
        <dbReference type="ARBA" id="ARBA00022840"/>
    </source>
</evidence>
<dbReference type="AlphaFoldDB" id="A0A0D1BR54"/>
<keyword evidence="4 6" id="KW-0067">ATP-binding</keyword>
<accession>A0A0D1BR54</accession>
<protein>
    <submittedName>
        <fullName evidence="6">Peptide ABC transporter ATP-binding protein</fullName>
    </submittedName>
</protein>
<evidence type="ECO:0000256" key="2">
    <source>
        <dbReference type="ARBA" id="ARBA00022448"/>
    </source>
</evidence>
<evidence type="ECO:0000313" key="6">
    <source>
        <dbReference type="EMBL" id="KIS22785.1"/>
    </source>
</evidence>
<dbReference type="FunFam" id="3.40.50.300:FF:000032">
    <property type="entry name" value="Export ABC transporter ATP-binding protein"/>
    <property type="match status" value="1"/>
</dbReference>
<dbReference type="GO" id="GO:0098796">
    <property type="term" value="C:membrane protein complex"/>
    <property type="evidence" value="ECO:0007669"/>
    <property type="project" value="UniProtKB-ARBA"/>
</dbReference>
<dbReference type="GO" id="GO:0022857">
    <property type="term" value="F:transmembrane transporter activity"/>
    <property type="evidence" value="ECO:0007669"/>
    <property type="project" value="UniProtKB-ARBA"/>
</dbReference>
<dbReference type="RefSeq" id="WP_003488916.1">
    <property type="nucleotide sequence ID" value="NZ_JXSU01000007.1"/>
</dbReference>
<dbReference type="Gene3D" id="3.40.50.300">
    <property type="entry name" value="P-loop containing nucleotide triphosphate hydrolases"/>
    <property type="match status" value="1"/>
</dbReference>
<organism evidence="6 7">
    <name type="scientific">Clostridium botulinum B2 450</name>
    <dbReference type="NCBI Taxonomy" id="1379739"/>
    <lineage>
        <taxon>Bacteria</taxon>
        <taxon>Bacillati</taxon>
        <taxon>Bacillota</taxon>
        <taxon>Clostridia</taxon>
        <taxon>Eubacteriales</taxon>
        <taxon>Clostridiaceae</taxon>
        <taxon>Clostridium</taxon>
    </lineage>
</organism>
<keyword evidence="2" id="KW-0813">Transport</keyword>
<dbReference type="GO" id="GO:0005524">
    <property type="term" value="F:ATP binding"/>
    <property type="evidence" value="ECO:0007669"/>
    <property type="project" value="UniProtKB-KW"/>
</dbReference>
<dbReference type="PROSITE" id="PS00211">
    <property type="entry name" value="ABC_TRANSPORTER_1"/>
    <property type="match status" value="1"/>
</dbReference>
<evidence type="ECO:0000256" key="3">
    <source>
        <dbReference type="ARBA" id="ARBA00022741"/>
    </source>
</evidence>
<dbReference type="PANTHER" id="PTHR42798">
    <property type="entry name" value="LIPOPROTEIN-RELEASING SYSTEM ATP-BINDING PROTEIN LOLD"/>
    <property type="match status" value="1"/>
</dbReference>
<evidence type="ECO:0000256" key="1">
    <source>
        <dbReference type="ARBA" id="ARBA00005417"/>
    </source>
</evidence>
<dbReference type="PROSITE" id="PS50893">
    <property type="entry name" value="ABC_TRANSPORTER_2"/>
    <property type="match status" value="1"/>
</dbReference>
<dbReference type="InterPro" id="IPR003593">
    <property type="entry name" value="AAA+_ATPase"/>
</dbReference>
<dbReference type="EMBL" id="JXSU01000007">
    <property type="protein sequence ID" value="KIS22785.1"/>
    <property type="molecule type" value="Genomic_DNA"/>
</dbReference>
<dbReference type="GO" id="GO:0016887">
    <property type="term" value="F:ATP hydrolysis activity"/>
    <property type="evidence" value="ECO:0007669"/>
    <property type="project" value="InterPro"/>
</dbReference>
<feature type="domain" description="ABC transporter" evidence="5">
    <location>
        <begin position="4"/>
        <end position="230"/>
    </location>
</feature>
<comment type="caution">
    <text evidence="6">The sequence shown here is derived from an EMBL/GenBank/DDBJ whole genome shotgun (WGS) entry which is preliminary data.</text>
</comment>
<dbReference type="PATRIC" id="fig|1379739.3.peg.1125"/>
<dbReference type="InterPro" id="IPR017911">
    <property type="entry name" value="MacB-like_ATP-bd"/>
</dbReference>
<dbReference type="CDD" id="cd03255">
    <property type="entry name" value="ABC_MJ0796_LolCDE_FtsE"/>
    <property type="match status" value="1"/>
</dbReference>
<dbReference type="InterPro" id="IPR003439">
    <property type="entry name" value="ABC_transporter-like_ATP-bd"/>
</dbReference>
<dbReference type="OrthoDB" id="9802264at2"/>
<comment type="similarity">
    <text evidence="1">Belongs to the ABC transporter superfamily.</text>
</comment>
<dbReference type="SUPFAM" id="SSF52540">
    <property type="entry name" value="P-loop containing nucleoside triphosphate hydrolases"/>
    <property type="match status" value="1"/>
</dbReference>
<dbReference type="Proteomes" id="UP000032250">
    <property type="component" value="Unassembled WGS sequence"/>
</dbReference>
<gene>
    <name evidence="6" type="ORF">N495_04030</name>
</gene>
<dbReference type="PANTHER" id="PTHR42798:SF6">
    <property type="entry name" value="CELL DIVISION ATP-BINDING PROTEIN FTSE"/>
    <property type="match status" value="1"/>
</dbReference>
<dbReference type="InterPro" id="IPR017871">
    <property type="entry name" value="ABC_transporter-like_CS"/>
</dbReference>
<dbReference type="InterPro" id="IPR027417">
    <property type="entry name" value="P-loop_NTPase"/>
</dbReference>